<dbReference type="GO" id="GO:0008237">
    <property type="term" value="F:metallopeptidase activity"/>
    <property type="evidence" value="ECO:0007669"/>
    <property type="project" value="InterPro"/>
</dbReference>
<sequence>MQPSSPPHSDGDTRNQPMLIQNQHVAMPPKVISCKQIVVPTTIFNTQDASVNNDSSLKMAVEVAKTWKPGSTLSVSFIGRANVPDAVIESVKEFAHIWSQHGNIFFNFIGDGLVGLIRISFTPGGGNCSAVGTDCQLKDFNGQYTMNLDPEEDINERSLQSEEGKAVFRQIVLHEFGHVLGCVHEHQQPKANIKWDKDRVYTAFGGHSKKKRDLIDVNIFEHYPQNPAIVAGTEHDKDSIMHYEFTPT</sequence>
<accession>A0AAW0FTG3</accession>
<protein>
    <recommendedName>
        <fullName evidence="1">Peptidase metallopeptidase domain-containing protein</fullName>
    </recommendedName>
</protein>
<name>A0AAW0FTG3_9APHY</name>
<dbReference type="SUPFAM" id="SSF55486">
    <property type="entry name" value="Metalloproteases ('zincins'), catalytic domain"/>
    <property type="match status" value="1"/>
</dbReference>
<comment type="caution">
    <text evidence="2">The sequence shown here is derived from an EMBL/GenBank/DDBJ whole genome shotgun (WGS) entry which is preliminary data.</text>
</comment>
<feature type="domain" description="Peptidase metallopeptidase" evidence="1">
    <location>
        <begin position="63"/>
        <end position="225"/>
    </location>
</feature>
<keyword evidence="3" id="KW-1185">Reference proteome</keyword>
<evidence type="ECO:0000313" key="3">
    <source>
        <dbReference type="Proteomes" id="UP001385951"/>
    </source>
</evidence>
<dbReference type="GO" id="GO:0008270">
    <property type="term" value="F:zinc ion binding"/>
    <property type="evidence" value="ECO:0007669"/>
    <property type="project" value="InterPro"/>
</dbReference>
<dbReference type="InterPro" id="IPR024079">
    <property type="entry name" value="MetalloPept_cat_dom_sf"/>
</dbReference>
<dbReference type="GO" id="GO:0006508">
    <property type="term" value="P:proteolysis"/>
    <property type="evidence" value="ECO:0007669"/>
    <property type="project" value="InterPro"/>
</dbReference>
<evidence type="ECO:0000259" key="1">
    <source>
        <dbReference type="SMART" id="SM00235"/>
    </source>
</evidence>
<dbReference type="AlphaFoldDB" id="A0AAW0FTG3"/>
<dbReference type="EMBL" id="JASBNA010000037">
    <property type="protein sequence ID" value="KAK7682145.1"/>
    <property type="molecule type" value="Genomic_DNA"/>
</dbReference>
<organism evidence="2 3">
    <name type="scientific">Cerrena zonata</name>
    <dbReference type="NCBI Taxonomy" id="2478898"/>
    <lineage>
        <taxon>Eukaryota</taxon>
        <taxon>Fungi</taxon>
        <taxon>Dikarya</taxon>
        <taxon>Basidiomycota</taxon>
        <taxon>Agaricomycotina</taxon>
        <taxon>Agaricomycetes</taxon>
        <taxon>Polyporales</taxon>
        <taxon>Cerrenaceae</taxon>
        <taxon>Cerrena</taxon>
    </lineage>
</organism>
<gene>
    <name evidence="2" type="ORF">QCA50_014732</name>
</gene>
<proteinExistence type="predicted"/>
<evidence type="ECO:0000313" key="2">
    <source>
        <dbReference type="EMBL" id="KAK7682145.1"/>
    </source>
</evidence>
<dbReference type="InterPro" id="IPR006026">
    <property type="entry name" value="Peptidase_Metallo"/>
</dbReference>
<dbReference type="Gene3D" id="3.40.390.10">
    <property type="entry name" value="Collagenase (Catalytic Domain)"/>
    <property type="match status" value="1"/>
</dbReference>
<dbReference type="SMART" id="SM00235">
    <property type="entry name" value="ZnMc"/>
    <property type="match status" value="1"/>
</dbReference>
<dbReference type="Proteomes" id="UP001385951">
    <property type="component" value="Unassembled WGS sequence"/>
</dbReference>
<reference evidence="2 3" key="1">
    <citation type="submission" date="2022-09" db="EMBL/GenBank/DDBJ databases">
        <authorList>
            <person name="Palmer J.M."/>
        </authorList>
    </citation>
    <scope>NUCLEOTIDE SEQUENCE [LARGE SCALE GENOMIC DNA]</scope>
    <source>
        <strain evidence="2 3">DSM 7382</strain>
    </source>
</reference>